<dbReference type="EMBL" id="JAHMHS010000346">
    <property type="protein sequence ID" value="KAK1701660.1"/>
    <property type="molecule type" value="Genomic_DNA"/>
</dbReference>
<dbReference type="GeneID" id="85394944"/>
<evidence type="ECO:0000313" key="2">
    <source>
        <dbReference type="Proteomes" id="UP001244207"/>
    </source>
</evidence>
<comment type="caution">
    <text evidence="1">The sequence shown here is derived from an EMBL/GenBank/DDBJ whole genome shotgun (WGS) entry which is preliminary data.</text>
</comment>
<keyword evidence="2" id="KW-1185">Reference proteome</keyword>
<gene>
    <name evidence="1" type="ORF">BDZ83DRAFT_658583</name>
</gene>
<dbReference type="AlphaFoldDB" id="A0AAD8U8S3"/>
<dbReference type="RefSeq" id="XP_060357035.1">
    <property type="nucleotide sequence ID" value="XM_060511045.1"/>
</dbReference>
<name>A0AAD8U8S3_GLOAC</name>
<sequence>MSESSLERRQWEARERNFLTDYVEKIKRHVDEDKFLAAQQGDNTKNLFRHKSAAARSLEKICRLLFETRYSTLANQFDDGTLTWDRVKDLIERLENIDLILKQLFHRSINLLDFVNTLIVKEEEDHAKETDLDKIKEFDALAFEVVKKLFLEWKGVDDMPFVHQLAKKVDVEVPSFRRPDLWGGNLRVYREMRDLAYANAKAVTDKWKKWEKELEEEEAKKK</sequence>
<organism evidence="1 2">
    <name type="scientific">Glomerella acutata</name>
    <name type="common">Colletotrichum acutatum</name>
    <dbReference type="NCBI Taxonomy" id="27357"/>
    <lineage>
        <taxon>Eukaryota</taxon>
        <taxon>Fungi</taxon>
        <taxon>Dikarya</taxon>
        <taxon>Ascomycota</taxon>
        <taxon>Pezizomycotina</taxon>
        <taxon>Sordariomycetes</taxon>
        <taxon>Hypocreomycetidae</taxon>
        <taxon>Glomerellales</taxon>
        <taxon>Glomerellaceae</taxon>
        <taxon>Colletotrichum</taxon>
        <taxon>Colletotrichum acutatum species complex</taxon>
    </lineage>
</organism>
<reference evidence="1" key="1">
    <citation type="submission" date="2021-12" db="EMBL/GenBank/DDBJ databases">
        <title>Comparative genomics, transcriptomics and evolutionary studies reveal genomic signatures of adaptation to plant cell wall in hemibiotrophic fungi.</title>
        <authorList>
            <consortium name="DOE Joint Genome Institute"/>
            <person name="Baroncelli R."/>
            <person name="Diaz J.F."/>
            <person name="Benocci T."/>
            <person name="Peng M."/>
            <person name="Battaglia E."/>
            <person name="Haridas S."/>
            <person name="Andreopoulos W."/>
            <person name="Labutti K."/>
            <person name="Pangilinan J."/>
            <person name="Floch G.L."/>
            <person name="Makela M.R."/>
            <person name="Henrissat B."/>
            <person name="Grigoriev I.V."/>
            <person name="Crouch J.A."/>
            <person name="De Vries R.P."/>
            <person name="Sukno S.A."/>
            <person name="Thon M.R."/>
        </authorList>
    </citation>
    <scope>NUCLEOTIDE SEQUENCE</scope>
    <source>
        <strain evidence="1">CBS 112980</strain>
    </source>
</reference>
<evidence type="ECO:0000313" key="1">
    <source>
        <dbReference type="EMBL" id="KAK1701660.1"/>
    </source>
</evidence>
<accession>A0AAD8U8S3</accession>
<proteinExistence type="predicted"/>
<dbReference type="Proteomes" id="UP001244207">
    <property type="component" value="Unassembled WGS sequence"/>
</dbReference>
<protein>
    <submittedName>
        <fullName evidence="1">Uncharacterized protein</fullName>
    </submittedName>
</protein>